<gene>
    <name evidence="3" type="ORF">N7456_012373</name>
</gene>
<keyword evidence="3" id="KW-0378">Hydrolase</keyword>
<keyword evidence="1" id="KW-0147">Chitin-binding</keyword>
<dbReference type="GO" id="GO:0016787">
    <property type="term" value="F:hydrolase activity"/>
    <property type="evidence" value="ECO:0007669"/>
    <property type="project" value="UniProtKB-KW"/>
</dbReference>
<dbReference type="InterPro" id="IPR029070">
    <property type="entry name" value="Chitinase_insertion_sf"/>
</dbReference>
<dbReference type="AlphaFoldDB" id="A0A9W9K1L7"/>
<dbReference type="InterPro" id="IPR053214">
    <property type="entry name" value="LysM12-like"/>
</dbReference>
<comment type="caution">
    <text evidence="3">The sequence shown here is derived from an EMBL/GenBank/DDBJ whole genome shotgun (WGS) entry which is preliminary data.</text>
</comment>
<dbReference type="Proteomes" id="UP001149165">
    <property type="component" value="Unassembled WGS sequence"/>
</dbReference>
<evidence type="ECO:0000313" key="4">
    <source>
        <dbReference type="Proteomes" id="UP001149165"/>
    </source>
</evidence>
<protein>
    <submittedName>
        <fullName evidence="3">Glycoside hydrolase</fullName>
    </submittedName>
</protein>
<dbReference type="PANTHER" id="PTHR47700:SF2">
    <property type="entry name" value="CHITINASE"/>
    <property type="match status" value="1"/>
</dbReference>
<dbReference type="EMBL" id="JAPQKH010000007">
    <property type="protein sequence ID" value="KAJ5088757.1"/>
    <property type="molecule type" value="Genomic_DNA"/>
</dbReference>
<proteinExistence type="predicted"/>
<name>A0A9W9K1L7_9EURO</name>
<evidence type="ECO:0000313" key="3">
    <source>
        <dbReference type="EMBL" id="KAJ5088757.1"/>
    </source>
</evidence>
<evidence type="ECO:0000256" key="2">
    <source>
        <dbReference type="ARBA" id="ARBA00023026"/>
    </source>
</evidence>
<dbReference type="GO" id="GO:0008061">
    <property type="term" value="F:chitin binding"/>
    <property type="evidence" value="ECO:0007669"/>
    <property type="project" value="UniProtKB-KW"/>
</dbReference>
<evidence type="ECO:0000256" key="1">
    <source>
        <dbReference type="ARBA" id="ARBA00022669"/>
    </source>
</evidence>
<dbReference type="Gene3D" id="3.20.20.80">
    <property type="entry name" value="Glycosidases"/>
    <property type="match status" value="1"/>
</dbReference>
<dbReference type="OrthoDB" id="73875at2759"/>
<dbReference type="Gene3D" id="3.10.50.10">
    <property type="match status" value="1"/>
</dbReference>
<sequence length="268" mass="30005">MESGATKGQCTDTAGYISNYELYNLIIASQNPEYNGNVTIQQYEDEGDVLIYDKNWVSWLSPEGYVKRRDQADTLNFAGTSDWAVDLNQTYLDGGDGDEASSPLDDDSHLCDYSKVADYSTLDELWADAGDMQTKFPSVYTLQTLVTMLNIANDNYTNVNKGYDELFGYYVTYMEDLVPTVLDTELMMEGDGKTSGQSTFPIWGDGAKYFDCTYKGDTTNCAKFPDNELVSSHTDITLKVSDEDGWEKALADNGISTDYVVYTDYTRE</sequence>
<organism evidence="3 4">
    <name type="scientific">Penicillium angulare</name>
    <dbReference type="NCBI Taxonomy" id="116970"/>
    <lineage>
        <taxon>Eukaryota</taxon>
        <taxon>Fungi</taxon>
        <taxon>Dikarya</taxon>
        <taxon>Ascomycota</taxon>
        <taxon>Pezizomycotina</taxon>
        <taxon>Eurotiomycetes</taxon>
        <taxon>Eurotiomycetidae</taxon>
        <taxon>Eurotiales</taxon>
        <taxon>Aspergillaceae</taxon>
        <taxon>Penicillium</taxon>
    </lineage>
</organism>
<keyword evidence="4" id="KW-1185">Reference proteome</keyword>
<keyword evidence="2" id="KW-0843">Virulence</keyword>
<dbReference type="PANTHER" id="PTHR47700">
    <property type="entry name" value="V CHITINASE, PUTATIVE (AFU_ORTHOLOGUE AFUA_6G13720)-RELATED"/>
    <property type="match status" value="1"/>
</dbReference>
<reference evidence="3" key="2">
    <citation type="journal article" date="2023" name="IMA Fungus">
        <title>Comparative genomic study of the Penicillium genus elucidates a diverse pangenome and 15 lateral gene transfer events.</title>
        <authorList>
            <person name="Petersen C."/>
            <person name="Sorensen T."/>
            <person name="Nielsen M.R."/>
            <person name="Sondergaard T.E."/>
            <person name="Sorensen J.L."/>
            <person name="Fitzpatrick D.A."/>
            <person name="Frisvad J.C."/>
            <person name="Nielsen K.L."/>
        </authorList>
    </citation>
    <scope>NUCLEOTIDE SEQUENCE</scope>
    <source>
        <strain evidence="3">IBT 30069</strain>
    </source>
</reference>
<accession>A0A9W9K1L7</accession>
<reference evidence="3" key="1">
    <citation type="submission" date="2022-11" db="EMBL/GenBank/DDBJ databases">
        <authorList>
            <person name="Petersen C."/>
        </authorList>
    </citation>
    <scope>NUCLEOTIDE SEQUENCE</scope>
    <source>
        <strain evidence="3">IBT 30069</strain>
    </source>
</reference>